<dbReference type="InterPro" id="IPR042099">
    <property type="entry name" value="ANL_N_sf"/>
</dbReference>
<dbReference type="Gene3D" id="3.40.50.12780">
    <property type="entry name" value="N-terminal domain of ligase-like"/>
    <property type="match status" value="1"/>
</dbReference>
<dbReference type="PATRIC" id="fig|52.7.peg.3785"/>
<dbReference type="RefSeq" id="WP_050431407.1">
    <property type="nucleotide sequence ID" value="NZ_CP012159.1"/>
</dbReference>
<protein>
    <submittedName>
        <fullName evidence="1">Phenylacetate--CoA ligase</fullName>
    </submittedName>
</protein>
<dbReference type="SUPFAM" id="SSF56801">
    <property type="entry name" value="Acetyl-CoA synthetase-like"/>
    <property type="match status" value="1"/>
</dbReference>
<proteinExistence type="predicted"/>
<dbReference type="OrthoDB" id="568480at2"/>
<accession>A0A0K1EEK8</accession>
<name>A0A0K1EEK8_CHOCO</name>
<evidence type="ECO:0000313" key="2">
    <source>
        <dbReference type="Proteomes" id="UP000067626"/>
    </source>
</evidence>
<keyword evidence="2" id="KW-1185">Reference proteome</keyword>
<dbReference type="Proteomes" id="UP000067626">
    <property type="component" value="Chromosome"/>
</dbReference>
<organism evidence="1 2">
    <name type="scientific">Chondromyces crocatus</name>
    <dbReference type="NCBI Taxonomy" id="52"/>
    <lineage>
        <taxon>Bacteria</taxon>
        <taxon>Pseudomonadati</taxon>
        <taxon>Myxococcota</taxon>
        <taxon>Polyangia</taxon>
        <taxon>Polyangiales</taxon>
        <taxon>Polyangiaceae</taxon>
        <taxon>Chondromyces</taxon>
    </lineage>
</organism>
<dbReference type="KEGG" id="ccro:CMC5_034370"/>
<dbReference type="PANTHER" id="PTHR43845:SF1">
    <property type="entry name" value="BLR5969 PROTEIN"/>
    <property type="match status" value="1"/>
</dbReference>
<keyword evidence="1" id="KW-0436">Ligase</keyword>
<reference evidence="1 2" key="1">
    <citation type="submission" date="2015-07" db="EMBL/GenBank/DDBJ databases">
        <title>Genome analysis of myxobacterium Chondromyces crocatus Cm c5 reveals a high potential for natural compound synthesis and the genetic basis for the loss of fruiting body formation.</title>
        <authorList>
            <person name="Zaburannyi N."/>
            <person name="Bunk B."/>
            <person name="Maier J."/>
            <person name="Overmann J."/>
            <person name="Mueller R."/>
        </authorList>
    </citation>
    <scope>NUCLEOTIDE SEQUENCE [LARGE SCALE GENOMIC DNA]</scope>
    <source>
        <strain evidence="1 2">Cm c5</strain>
    </source>
</reference>
<dbReference type="PANTHER" id="PTHR43845">
    <property type="entry name" value="BLR5969 PROTEIN"/>
    <property type="match status" value="1"/>
</dbReference>
<evidence type="ECO:0000313" key="1">
    <source>
        <dbReference type="EMBL" id="AKT39289.1"/>
    </source>
</evidence>
<gene>
    <name evidence="1" type="ORF">CMC5_034370</name>
</gene>
<dbReference type="GO" id="GO:0016874">
    <property type="term" value="F:ligase activity"/>
    <property type="evidence" value="ECO:0007669"/>
    <property type="project" value="UniProtKB-KW"/>
</dbReference>
<sequence>MNKAQRQRTLAAFNHFFATPLDEALARHRDVDPAALALALFQEVAASVPAYGRFLTERGLQATTVQTPDAFRVLPVLTKQSYILQNPLDDLCRGGRLEDCDMVAVSSGSTGRPTFWPRFVTDELSVARRFEQVFHDAFEADRRRTLAVICFALGTWVGGMYTTAACRHLAAKGYPITVITPGNNKEEIFRAVLELGPAFDQVVLLGYPPFLKDIIDTGRVRGVDWTPFHLKLVFAGEVFSEEWRTLVLERAGATDPCRDSASLYGTADAGVLGNETPLSITIRRYLARHPDAARELFGQDRLPTLVQYDPCARYFEAIDGALVFTGDSGVPLVRYAILDQGGVIPHDTMLSFLARRSFHPLVSLGDARGLRDLPFAYVFGRADFTVSHFGANVYPENIAVGLEQPAVAEHVTGKFVMEVHEAEDHDTVLTIRVELAPGEEASDPLATSITTAIQTELLRLNSEYRNYVPPDRQTPRILLLPAGDPSYFPVGVKHRYTRKPTPPA</sequence>
<dbReference type="STRING" id="52.CMC5_034370"/>
<dbReference type="EMBL" id="CP012159">
    <property type="protein sequence ID" value="AKT39289.1"/>
    <property type="molecule type" value="Genomic_DNA"/>
</dbReference>
<dbReference type="AlphaFoldDB" id="A0A0K1EEK8"/>